<dbReference type="Proteomes" id="UP000655420">
    <property type="component" value="Unassembled WGS sequence"/>
</dbReference>
<dbReference type="FunFam" id="3.30.420.10:FF:000045">
    <property type="entry name" value="3'-5' exonuclease DinG"/>
    <property type="match status" value="1"/>
</dbReference>
<evidence type="ECO:0000256" key="3">
    <source>
        <dbReference type="ARBA" id="ARBA00026073"/>
    </source>
</evidence>
<comment type="caution">
    <text evidence="8">The sequence shown here is derived from an EMBL/GenBank/DDBJ whole genome shotgun (WGS) entry which is preliminary data.</text>
</comment>
<dbReference type="AlphaFoldDB" id="A0A8J7SHS9"/>
<dbReference type="PANTHER" id="PTHR30231">
    <property type="entry name" value="DNA POLYMERASE III SUBUNIT EPSILON"/>
    <property type="match status" value="1"/>
</dbReference>
<feature type="domain" description="PAS" evidence="6">
    <location>
        <begin position="142"/>
        <end position="208"/>
    </location>
</feature>
<dbReference type="EMBL" id="JAEHHL010000012">
    <property type="protein sequence ID" value="MBK0400947.1"/>
    <property type="molecule type" value="Genomic_DNA"/>
</dbReference>
<dbReference type="InterPro" id="IPR036397">
    <property type="entry name" value="RNaseH_sf"/>
</dbReference>
<feature type="domain" description="Exonuclease" evidence="7">
    <location>
        <begin position="513"/>
        <end position="683"/>
    </location>
</feature>
<evidence type="ECO:0000256" key="2">
    <source>
        <dbReference type="ARBA" id="ARBA00025483"/>
    </source>
</evidence>
<dbReference type="PANTHER" id="PTHR30231:SF41">
    <property type="entry name" value="DNA POLYMERASE III SUBUNIT EPSILON"/>
    <property type="match status" value="1"/>
</dbReference>
<dbReference type="InterPro" id="IPR000014">
    <property type="entry name" value="PAS"/>
</dbReference>
<dbReference type="Gene3D" id="3.30.420.10">
    <property type="entry name" value="Ribonuclease H-like superfamily/Ribonuclease H"/>
    <property type="match status" value="1"/>
</dbReference>
<dbReference type="GO" id="GO:0003887">
    <property type="term" value="F:DNA-directed DNA polymerase activity"/>
    <property type="evidence" value="ECO:0007669"/>
    <property type="project" value="UniProtKB-EC"/>
</dbReference>
<dbReference type="GO" id="GO:0008408">
    <property type="term" value="F:3'-5' exonuclease activity"/>
    <property type="evidence" value="ECO:0007669"/>
    <property type="project" value="TreeGrafter"/>
</dbReference>
<evidence type="ECO:0000313" key="9">
    <source>
        <dbReference type="Proteomes" id="UP000655420"/>
    </source>
</evidence>
<evidence type="ECO:0000256" key="4">
    <source>
        <dbReference type="ARBA" id="ARBA00049244"/>
    </source>
</evidence>
<evidence type="ECO:0000259" key="6">
    <source>
        <dbReference type="SMART" id="SM00091"/>
    </source>
</evidence>
<dbReference type="Gene3D" id="3.30.450.20">
    <property type="entry name" value="PAS domain"/>
    <property type="match status" value="1"/>
</dbReference>
<keyword evidence="9" id="KW-1185">Reference proteome</keyword>
<dbReference type="GO" id="GO:0003677">
    <property type="term" value="F:DNA binding"/>
    <property type="evidence" value="ECO:0007669"/>
    <property type="project" value="InterPro"/>
</dbReference>
<organism evidence="8 9">
    <name type="scientific">Thermohalobaculum xanthum</name>
    <dbReference type="NCBI Taxonomy" id="2753746"/>
    <lineage>
        <taxon>Bacteria</taxon>
        <taxon>Pseudomonadati</taxon>
        <taxon>Pseudomonadota</taxon>
        <taxon>Alphaproteobacteria</taxon>
        <taxon>Rhodobacterales</taxon>
        <taxon>Paracoccaceae</taxon>
        <taxon>Thermohalobaculum</taxon>
    </lineage>
</organism>
<gene>
    <name evidence="8" type="ORF">H0I76_17245</name>
</gene>
<dbReference type="InterPro" id="IPR035965">
    <property type="entry name" value="PAS-like_dom_sf"/>
</dbReference>
<comment type="function">
    <text evidence="2">DNA polymerase III is a complex, multichain enzyme responsible for most of the replicative synthesis in bacteria. The epsilon subunit contain the editing function and is a proofreading 3'-5' exonuclease.</text>
</comment>
<dbReference type="GO" id="GO:0005829">
    <property type="term" value="C:cytosol"/>
    <property type="evidence" value="ECO:0007669"/>
    <property type="project" value="TreeGrafter"/>
</dbReference>
<evidence type="ECO:0000259" key="7">
    <source>
        <dbReference type="SMART" id="SM00479"/>
    </source>
</evidence>
<comment type="subunit">
    <text evidence="3">DNA polymerase III contains a core (composed of alpha, epsilon and theta chains) that associates with a tau subunit. This core dimerizes to form the POLIII' complex. PolIII' associates with the gamma complex (composed of gamma, delta, delta', psi and chi chains) and with the beta chain to form the complete DNA polymerase III complex.</text>
</comment>
<dbReference type="SMART" id="SM00479">
    <property type="entry name" value="EXOIII"/>
    <property type="match status" value="1"/>
</dbReference>
<comment type="catalytic activity">
    <reaction evidence="4">
        <text>DNA(n) + a 2'-deoxyribonucleoside 5'-triphosphate = DNA(n+1) + diphosphate</text>
        <dbReference type="Rhea" id="RHEA:22508"/>
        <dbReference type="Rhea" id="RHEA-COMP:17339"/>
        <dbReference type="Rhea" id="RHEA-COMP:17340"/>
        <dbReference type="ChEBI" id="CHEBI:33019"/>
        <dbReference type="ChEBI" id="CHEBI:61560"/>
        <dbReference type="ChEBI" id="CHEBI:173112"/>
        <dbReference type="EC" id="2.7.7.7"/>
    </reaction>
</comment>
<dbReference type="InterPro" id="IPR012337">
    <property type="entry name" value="RNaseH-like_sf"/>
</dbReference>
<dbReference type="GO" id="GO:0045004">
    <property type="term" value="P:DNA replication proofreading"/>
    <property type="evidence" value="ECO:0007669"/>
    <property type="project" value="TreeGrafter"/>
</dbReference>
<dbReference type="RefSeq" id="WP_200612804.1">
    <property type="nucleotide sequence ID" value="NZ_JAEHHL010000012.1"/>
</dbReference>
<dbReference type="InterPro" id="IPR006054">
    <property type="entry name" value="DnaQ"/>
</dbReference>
<reference evidence="8" key="1">
    <citation type="submission" date="2020-12" db="EMBL/GenBank/DDBJ databases">
        <title>Bacterial taxonomy.</title>
        <authorList>
            <person name="Pan X."/>
        </authorList>
    </citation>
    <scope>NUCLEOTIDE SEQUENCE</scope>
    <source>
        <strain evidence="8">M0105</strain>
    </source>
</reference>
<evidence type="ECO:0000256" key="1">
    <source>
        <dbReference type="ARBA" id="ARBA00012417"/>
    </source>
</evidence>
<keyword evidence="5" id="KW-0472">Membrane</keyword>
<dbReference type="InterPro" id="IPR013520">
    <property type="entry name" value="Ribonucl_H"/>
</dbReference>
<keyword evidence="5" id="KW-0812">Transmembrane</keyword>
<evidence type="ECO:0000256" key="5">
    <source>
        <dbReference type="SAM" id="Phobius"/>
    </source>
</evidence>
<feature type="transmembrane region" description="Helical" evidence="5">
    <location>
        <begin position="47"/>
        <end position="66"/>
    </location>
</feature>
<feature type="transmembrane region" description="Helical" evidence="5">
    <location>
        <begin position="12"/>
        <end position="35"/>
    </location>
</feature>
<dbReference type="NCBIfam" id="TIGR00573">
    <property type="entry name" value="dnaq"/>
    <property type="match status" value="1"/>
</dbReference>
<dbReference type="CDD" id="cd06127">
    <property type="entry name" value="DEDDh"/>
    <property type="match status" value="1"/>
</dbReference>
<dbReference type="EC" id="2.7.7.7" evidence="1"/>
<keyword evidence="5" id="KW-1133">Transmembrane helix</keyword>
<evidence type="ECO:0000313" key="8">
    <source>
        <dbReference type="EMBL" id="MBK0400947.1"/>
    </source>
</evidence>
<dbReference type="SMART" id="SM00091">
    <property type="entry name" value="PAS"/>
    <property type="match status" value="1"/>
</dbReference>
<accession>A0A8J7SHS9</accession>
<dbReference type="Pfam" id="PF00929">
    <property type="entry name" value="RNase_T"/>
    <property type="match status" value="1"/>
</dbReference>
<proteinExistence type="predicted"/>
<sequence length="708" mass="76601">MAERERLGLRLRIFLFFALLLCVSAVATGAGIWVAAGRIGDHALPHLVLGAGGAWFVTALVILLVWQKFDENVARPILALSHELERESTESAARAGVNTAPARYLGKLGPAIERAVEALGQERAATAAKIASATREAESAKARLESVLSELKQAVIICNRQHLILLYNTEAVRLLGVAENVGLGRPLSALMLDEPIRHALERVEARYRAGRHLTHPDGLSIAVLTATATGQRTLAGRLGLIVDGAGGDISGFAVSLGDVTHQIEAASARDRLIWDTIESLTPALSALSAIGELFDEPDAPQGVGRAAFDAAITAESRHAADAIAKLAERHAGLKSGVWPMEDTFSPTLFACIVGRLPMTLRGSVSIEGEGLWLHAETYSIVELLAHVIRRLAPEAGRVSLLAERRGGNVSFDLVWTGELISLARLESWLAEPLEHTLGQLTGRDVLARHRTGFLPNRAPDGRARLRLPLGSAIHDHEGAPAMPLPKRPEFYDFDLMNRALPADLAGQDLRHLNYVVFDTETTGLNPGRGDQIVQVAGVRIVNGRLLRGEVFDELVNPGRPIPAASTRIHHITDAMVADRPPVEPVLRRFHTFAKGAVLIAHNAAFDMRFLELRQEQAGVRFDHPVLDTVLLSALISDPADEHTLDALAERFGITLLPEERHTALGDSIATGAVFLRMLDLLAARGIRTLADAQEASDTMVALRRRQSY</sequence>
<name>A0A8J7SHS9_9RHOB</name>
<protein>
    <recommendedName>
        <fullName evidence="1">DNA-directed DNA polymerase</fullName>
        <ecNumber evidence="1">2.7.7.7</ecNumber>
    </recommendedName>
</protein>
<dbReference type="SUPFAM" id="SSF55785">
    <property type="entry name" value="PYP-like sensor domain (PAS domain)"/>
    <property type="match status" value="1"/>
</dbReference>
<dbReference type="SUPFAM" id="SSF53098">
    <property type="entry name" value="Ribonuclease H-like"/>
    <property type="match status" value="1"/>
</dbReference>